<dbReference type="Proteomes" id="UP000199138">
    <property type="component" value="Unassembled WGS sequence"/>
</dbReference>
<evidence type="ECO:0000313" key="3">
    <source>
        <dbReference type="Proteomes" id="UP000199138"/>
    </source>
</evidence>
<organism evidence="2 3">
    <name type="scientific">Pustulibacterium marinum</name>
    <dbReference type="NCBI Taxonomy" id="1224947"/>
    <lineage>
        <taxon>Bacteria</taxon>
        <taxon>Pseudomonadati</taxon>
        <taxon>Bacteroidota</taxon>
        <taxon>Flavobacteriia</taxon>
        <taxon>Flavobacteriales</taxon>
        <taxon>Flavobacteriaceae</taxon>
        <taxon>Pustulibacterium</taxon>
    </lineage>
</organism>
<dbReference type="EMBL" id="FPBK01000004">
    <property type="protein sequence ID" value="SFU45898.1"/>
    <property type="molecule type" value="Genomic_DNA"/>
</dbReference>
<keyword evidence="1" id="KW-0732">Signal</keyword>
<keyword evidence="3" id="KW-1185">Reference proteome</keyword>
<evidence type="ECO:0000313" key="2">
    <source>
        <dbReference type="EMBL" id="SFU45898.1"/>
    </source>
</evidence>
<feature type="signal peptide" evidence="1">
    <location>
        <begin position="1"/>
        <end position="20"/>
    </location>
</feature>
<proteinExistence type="predicted"/>
<accession>A0A1I7GBU3</accession>
<gene>
    <name evidence="2" type="ORF">SAMN05216480_10476</name>
</gene>
<dbReference type="OrthoDB" id="1143137at2"/>
<feature type="chain" id="PRO_5011653912" description="Outer membrane protein beta-barrel domain-containing protein" evidence="1">
    <location>
        <begin position="21"/>
        <end position="204"/>
    </location>
</feature>
<dbReference type="RefSeq" id="WP_093024545.1">
    <property type="nucleotide sequence ID" value="NZ_FPBK01000004.1"/>
</dbReference>
<sequence length="204" mass="22697">MKSITLLMISLLLSLLHANAQELSVEFGGGTGQAYVYEDADDGVDVSYAVPFSAYAAITYHKPEQYFGMSLRLQYMNAGIEGEDWQQGLSTMKGDVTAFSTFVLLEHLKTNNTWNFGYHFGMGYTTEQLRKNLALQEGITTSRYMSLMGAGVVSYELSPSVSFRLAPTLLWTDPVNSLRDSSLWQLAGDDLSWLVQIGVAYHFN</sequence>
<reference evidence="2 3" key="1">
    <citation type="submission" date="2016-10" db="EMBL/GenBank/DDBJ databases">
        <authorList>
            <person name="de Groot N.N."/>
        </authorList>
    </citation>
    <scope>NUCLEOTIDE SEQUENCE [LARGE SCALE GENOMIC DNA]</scope>
    <source>
        <strain evidence="2 3">CGMCC 1.12333</strain>
    </source>
</reference>
<name>A0A1I7GBU3_9FLAO</name>
<dbReference type="AlphaFoldDB" id="A0A1I7GBU3"/>
<protein>
    <recommendedName>
        <fullName evidence="4">Outer membrane protein beta-barrel domain-containing protein</fullName>
    </recommendedName>
</protein>
<evidence type="ECO:0000256" key="1">
    <source>
        <dbReference type="SAM" id="SignalP"/>
    </source>
</evidence>
<evidence type="ECO:0008006" key="4">
    <source>
        <dbReference type="Google" id="ProtNLM"/>
    </source>
</evidence>